<dbReference type="AlphaFoldDB" id="L7U917"/>
<gene>
    <name evidence="2" type="ordered locus">MYSTI_03286</name>
</gene>
<keyword evidence="1" id="KW-0812">Transmembrane</keyword>
<dbReference type="HOGENOM" id="CLU_986339_0_0_7"/>
<protein>
    <submittedName>
        <fullName evidence="2">Uncharacterized protein</fullName>
    </submittedName>
</protein>
<evidence type="ECO:0000313" key="2">
    <source>
        <dbReference type="EMBL" id="AGC44598.1"/>
    </source>
</evidence>
<organism evidence="2 3">
    <name type="scientific">Myxococcus stipitatus (strain DSM 14675 / JCM 12634 / Mx s8)</name>
    <dbReference type="NCBI Taxonomy" id="1278073"/>
    <lineage>
        <taxon>Bacteria</taxon>
        <taxon>Pseudomonadati</taxon>
        <taxon>Myxococcota</taxon>
        <taxon>Myxococcia</taxon>
        <taxon>Myxococcales</taxon>
        <taxon>Cystobacterineae</taxon>
        <taxon>Myxococcaceae</taxon>
        <taxon>Myxococcus</taxon>
    </lineage>
</organism>
<feature type="transmembrane region" description="Helical" evidence="1">
    <location>
        <begin position="47"/>
        <end position="64"/>
    </location>
</feature>
<keyword evidence="3" id="KW-1185">Reference proteome</keyword>
<reference evidence="2 3" key="1">
    <citation type="journal article" date="2013" name="Genome Announc.">
        <title>Complete genome sequence of Myxococcus stipitatus strain DSM 14675, a fruiting myxobacterium.</title>
        <authorList>
            <person name="Huntley S."/>
            <person name="Kneip S."/>
            <person name="Treuner-Lange A."/>
            <person name="Sogaard-Andersen L."/>
        </authorList>
    </citation>
    <scope>NUCLEOTIDE SEQUENCE [LARGE SCALE GENOMIC DNA]</scope>
    <source>
        <strain evidence="3">DSM 14675 / JCM 12634 / Mx s8</strain>
    </source>
</reference>
<dbReference type="KEGG" id="msd:MYSTI_03286"/>
<keyword evidence="1" id="KW-0472">Membrane</keyword>
<proteinExistence type="predicted"/>
<keyword evidence="1" id="KW-1133">Transmembrane helix</keyword>
<dbReference type="EMBL" id="CP004025">
    <property type="protein sequence ID" value="AGC44598.1"/>
    <property type="molecule type" value="Genomic_DNA"/>
</dbReference>
<evidence type="ECO:0000313" key="3">
    <source>
        <dbReference type="Proteomes" id="UP000011131"/>
    </source>
</evidence>
<accession>L7U917</accession>
<evidence type="ECO:0000256" key="1">
    <source>
        <dbReference type="SAM" id="Phobius"/>
    </source>
</evidence>
<dbReference type="Proteomes" id="UP000011131">
    <property type="component" value="Chromosome"/>
</dbReference>
<sequence length="282" mass="31429">MQYRQRVQVRLLAVSGPLLAILCMLGSLGSGDKTQLVLPSGGDGRNFYVPAVLVLLLAISALAPDEANRFARTRRGLAFPLLILAFASHTSGILERQGQHADWPRWRDGGSAWRRDPTYRPRIWPPDWTVSLIQKPAATPVQQALPIRRRSRHPCGQWLQPASRARRRNRLRGMRSMSPERPGMTVIMHPCPSSRHAPAELTDLEVALQNPCWARLHVAHERSQNGGCHMKKFVMMTLVGFVLGATAAVASTTREPETQATGICCSDCEPDAPCQRFCWRDC</sequence>
<feature type="transmembrane region" description="Helical" evidence="1">
    <location>
        <begin position="76"/>
        <end position="94"/>
    </location>
</feature>
<name>L7U917_MYXSD</name>